<sequence>MYARVWGKEPLGNHTEDLDMQQGAILQELIGEEFM</sequence>
<reference evidence="1" key="1">
    <citation type="journal article" date="2014" name="Front. Microbiol.">
        <title>High frequency of phylogenetically diverse reductive dehalogenase-homologous genes in deep subseafloor sedimentary metagenomes.</title>
        <authorList>
            <person name="Kawai M."/>
            <person name="Futagami T."/>
            <person name="Toyoda A."/>
            <person name="Takaki Y."/>
            <person name="Nishi S."/>
            <person name="Hori S."/>
            <person name="Arai W."/>
            <person name="Tsubouchi T."/>
            <person name="Morono Y."/>
            <person name="Uchiyama I."/>
            <person name="Ito T."/>
            <person name="Fujiyama A."/>
            <person name="Inagaki F."/>
            <person name="Takami H."/>
        </authorList>
    </citation>
    <scope>NUCLEOTIDE SEQUENCE</scope>
    <source>
        <strain evidence="1">Expedition CK06-06</strain>
    </source>
</reference>
<evidence type="ECO:0000313" key="1">
    <source>
        <dbReference type="EMBL" id="GAJ00360.1"/>
    </source>
</evidence>
<protein>
    <submittedName>
        <fullName evidence="1">Uncharacterized protein</fullName>
    </submittedName>
</protein>
<proteinExistence type="predicted"/>
<feature type="non-terminal residue" evidence="1">
    <location>
        <position position="35"/>
    </location>
</feature>
<dbReference type="AlphaFoldDB" id="X1V6G5"/>
<organism evidence="1">
    <name type="scientific">marine sediment metagenome</name>
    <dbReference type="NCBI Taxonomy" id="412755"/>
    <lineage>
        <taxon>unclassified sequences</taxon>
        <taxon>metagenomes</taxon>
        <taxon>ecological metagenomes</taxon>
    </lineage>
</organism>
<accession>X1V6G5</accession>
<gene>
    <name evidence="1" type="ORF">S12H4_29831</name>
</gene>
<dbReference type="EMBL" id="BARW01017238">
    <property type="protein sequence ID" value="GAJ00360.1"/>
    <property type="molecule type" value="Genomic_DNA"/>
</dbReference>
<comment type="caution">
    <text evidence="1">The sequence shown here is derived from an EMBL/GenBank/DDBJ whole genome shotgun (WGS) entry which is preliminary data.</text>
</comment>
<name>X1V6G5_9ZZZZ</name>